<comment type="subcellular location">
    <subcellularLocation>
        <location evidence="1">Cytoplasm</location>
        <location evidence="1">P-body</location>
    </subcellularLocation>
    <subcellularLocation>
        <location evidence="3">Nucleus speckle</location>
    </subcellularLocation>
    <subcellularLocation>
        <location evidence="2">Nucleus</location>
        <location evidence="2">PML body</location>
    </subcellularLocation>
</comment>
<evidence type="ECO:0000256" key="11">
    <source>
        <dbReference type="ARBA" id="ARBA00042386"/>
    </source>
</evidence>
<evidence type="ECO:0000256" key="12">
    <source>
        <dbReference type="SAM" id="MobiDB-lite"/>
    </source>
</evidence>
<feature type="region of interest" description="Disordered" evidence="12">
    <location>
        <begin position="317"/>
        <end position="340"/>
    </location>
</feature>
<dbReference type="EMBL" id="JAGXEW010000396">
    <property type="protein sequence ID" value="KAK1140174.1"/>
    <property type="molecule type" value="Genomic_DNA"/>
</dbReference>
<feature type="compositionally biased region" description="Basic and acidic residues" evidence="12">
    <location>
        <begin position="194"/>
        <end position="204"/>
    </location>
</feature>
<dbReference type="GO" id="GO:0016605">
    <property type="term" value="C:PML body"/>
    <property type="evidence" value="ECO:0007669"/>
    <property type="project" value="UniProtKB-SubCell"/>
</dbReference>
<dbReference type="InterPro" id="IPR019167">
    <property type="entry name" value="PAT1_dom"/>
</dbReference>
<comment type="similarity">
    <text evidence="4">Belongs to the PAT1 family.</text>
</comment>
<protein>
    <recommendedName>
        <fullName evidence="9">Protein PAT1 homolog 1</fullName>
    </recommendedName>
    <alternativeName>
        <fullName evidence="11">PAT1-like protein 1</fullName>
    </alternativeName>
    <alternativeName>
        <fullName evidence="10">Protein PAT1 homolog b</fullName>
    </alternativeName>
</protein>
<name>A0AAD8FRG8_ACIOX</name>
<dbReference type="PANTHER" id="PTHR21551:SF2">
    <property type="entry name" value="PROTEIN PAT1 HOMOLOG 1"/>
    <property type="match status" value="1"/>
</dbReference>
<sequence length="731" mass="81679">MQSLEEDCPLEEEREALHGLVDEDDDIDQFNDDTFGSGAIDGDWREEHDRLAELDEKVGGTSPLQAPPPPPAAPAPSSLPPLYSRGLGERGTLRELDSLLLGGDENLAHNLSKLVLSAEPDYRELEDPAIMRAGLQQHKRAPLQPRPQLNSGSIWDNAMGLGGMSIPKPLLSQVQDSPLMSIIKEVGLPKRPPMGRDEGRDLSERAPPPRSTSPVIGSPPVRAVPIGTPPKYPIGHNLNQQVLCPTPVHVRASVQQRFPSAFNDRLSPNQLVNIANSQLRGHAFPPGVGPVLTQLQRAQMIGAGQVTMGTKREVGFVGQNGAGGDRPHRLGGSQDRRRDPYSNLMTSREKEWVSRIQMMQLQSTDPYLDDYYYQNYFEKLEKRPSPMDSNGDAHKREHTKLITPQVAKLEHAYRPVQFAGSLGKLTVSSVNNPRKMIDTVVMTTRSDDEEKKEKQVWNKRRQILYTVEKTYSLLLDIQDFERKYLQTPEEERRALLEERRSKLGRCSRICLREQSDTDSNRRVAGSSRALLEIFSDDHFLQIMRVRKGKLLVSRLLPFLSVEHAVAVVMATARNLPYIAKKDAQDEVLPWLIEPFSIVIQHLASGPLTDLLQDLSGLPGSPSELNSSTGNQQQTGQLGKVLLSKFGLTLLYLILSQGERLQSADSNTELMENNRWTELVFGVTAELLNIPEASLAQPAFIPPSLLSFFSRYVDRQKLNLLQDKLQLSPKPR</sequence>
<dbReference type="Pfam" id="PF09770">
    <property type="entry name" value="PAT1"/>
    <property type="match status" value="1"/>
</dbReference>
<evidence type="ECO:0000256" key="3">
    <source>
        <dbReference type="ARBA" id="ARBA00004324"/>
    </source>
</evidence>
<dbReference type="GO" id="GO:0000932">
    <property type="term" value="C:P-body"/>
    <property type="evidence" value="ECO:0007669"/>
    <property type="project" value="UniProtKB-SubCell"/>
</dbReference>
<dbReference type="GO" id="GO:0033962">
    <property type="term" value="P:P-body assembly"/>
    <property type="evidence" value="ECO:0007669"/>
    <property type="project" value="TreeGrafter"/>
</dbReference>
<gene>
    <name evidence="14" type="ORF">AOXY_G37430</name>
</gene>
<accession>A0AAD8FRG8</accession>
<evidence type="ECO:0000256" key="10">
    <source>
        <dbReference type="ARBA" id="ARBA00041591"/>
    </source>
</evidence>
<proteinExistence type="inferred from homology"/>
<evidence type="ECO:0000256" key="7">
    <source>
        <dbReference type="ARBA" id="ARBA00022884"/>
    </source>
</evidence>
<feature type="compositionally biased region" description="Pro residues" evidence="12">
    <location>
        <begin position="65"/>
        <end position="79"/>
    </location>
</feature>
<feature type="compositionally biased region" description="Basic and acidic residues" evidence="12">
    <location>
        <begin position="42"/>
        <end position="58"/>
    </location>
</feature>
<keyword evidence="5" id="KW-0963">Cytoplasm</keyword>
<evidence type="ECO:0000256" key="8">
    <source>
        <dbReference type="ARBA" id="ARBA00023242"/>
    </source>
</evidence>
<dbReference type="GO" id="GO:0016607">
    <property type="term" value="C:nuclear speck"/>
    <property type="evidence" value="ECO:0007669"/>
    <property type="project" value="UniProtKB-SubCell"/>
</dbReference>
<keyword evidence="15" id="KW-1185">Reference proteome</keyword>
<comment type="caution">
    <text evidence="14">The sequence shown here is derived from an EMBL/GenBank/DDBJ whole genome shotgun (WGS) entry which is preliminary data.</text>
</comment>
<evidence type="ECO:0000256" key="6">
    <source>
        <dbReference type="ARBA" id="ARBA00022553"/>
    </source>
</evidence>
<feature type="region of interest" description="Disordered" evidence="12">
    <location>
        <begin position="1"/>
        <end position="86"/>
    </location>
</feature>
<evidence type="ECO:0000313" key="14">
    <source>
        <dbReference type="EMBL" id="KAK1140174.1"/>
    </source>
</evidence>
<dbReference type="GO" id="GO:0000290">
    <property type="term" value="P:deadenylation-dependent decapping of nuclear-transcribed mRNA"/>
    <property type="evidence" value="ECO:0007669"/>
    <property type="project" value="InterPro"/>
</dbReference>
<dbReference type="InterPro" id="IPR039900">
    <property type="entry name" value="Pat1-like"/>
</dbReference>
<feature type="region of interest" description="Disordered" evidence="12">
    <location>
        <begin position="188"/>
        <end position="222"/>
    </location>
</feature>
<evidence type="ECO:0000256" key="4">
    <source>
        <dbReference type="ARBA" id="ARBA00009138"/>
    </source>
</evidence>
<keyword evidence="8" id="KW-0539">Nucleus</keyword>
<keyword evidence="7" id="KW-0694">RNA-binding</keyword>
<reference evidence="14" key="1">
    <citation type="submission" date="2022-02" db="EMBL/GenBank/DDBJ databases">
        <title>Atlantic sturgeon de novo genome assembly.</title>
        <authorList>
            <person name="Stock M."/>
            <person name="Klopp C."/>
            <person name="Guiguen Y."/>
            <person name="Cabau C."/>
            <person name="Parinello H."/>
            <person name="Santidrian Yebra-Pimentel E."/>
            <person name="Kuhl H."/>
            <person name="Dirks R.P."/>
            <person name="Guessner J."/>
            <person name="Wuertz S."/>
            <person name="Du K."/>
            <person name="Schartl M."/>
        </authorList>
    </citation>
    <scope>NUCLEOTIDE SEQUENCE</scope>
    <source>
        <strain evidence="14">STURGEONOMICS-FGT-2020</strain>
        <tissue evidence="14">Whole blood</tissue>
    </source>
</reference>
<evidence type="ECO:0000259" key="13">
    <source>
        <dbReference type="Pfam" id="PF09770"/>
    </source>
</evidence>
<evidence type="ECO:0000256" key="9">
    <source>
        <dbReference type="ARBA" id="ARBA00041130"/>
    </source>
</evidence>
<feature type="compositionally biased region" description="Acidic residues" evidence="12">
    <location>
        <begin position="22"/>
        <end position="31"/>
    </location>
</feature>
<evidence type="ECO:0000256" key="1">
    <source>
        <dbReference type="ARBA" id="ARBA00004201"/>
    </source>
</evidence>
<dbReference type="AlphaFoldDB" id="A0AAD8FRG8"/>
<dbReference type="GO" id="GO:0003723">
    <property type="term" value="F:RNA binding"/>
    <property type="evidence" value="ECO:0007669"/>
    <property type="project" value="UniProtKB-KW"/>
</dbReference>
<organism evidence="14 15">
    <name type="scientific">Acipenser oxyrinchus oxyrinchus</name>
    <dbReference type="NCBI Taxonomy" id="40147"/>
    <lineage>
        <taxon>Eukaryota</taxon>
        <taxon>Metazoa</taxon>
        <taxon>Chordata</taxon>
        <taxon>Craniata</taxon>
        <taxon>Vertebrata</taxon>
        <taxon>Euteleostomi</taxon>
        <taxon>Actinopterygii</taxon>
        <taxon>Chondrostei</taxon>
        <taxon>Acipenseriformes</taxon>
        <taxon>Acipenseridae</taxon>
        <taxon>Acipenser</taxon>
    </lineage>
</organism>
<evidence type="ECO:0000313" key="15">
    <source>
        <dbReference type="Proteomes" id="UP001230051"/>
    </source>
</evidence>
<dbReference type="PANTHER" id="PTHR21551">
    <property type="entry name" value="TOPOISOMERASE II-ASSOCIATED PROTEIN PAT1"/>
    <property type="match status" value="1"/>
</dbReference>
<evidence type="ECO:0000256" key="5">
    <source>
        <dbReference type="ARBA" id="ARBA00022490"/>
    </source>
</evidence>
<feature type="compositionally biased region" description="Acidic residues" evidence="12">
    <location>
        <begin position="1"/>
        <end position="14"/>
    </location>
</feature>
<dbReference type="Proteomes" id="UP001230051">
    <property type="component" value="Unassembled WGS sequence"/>
</dbReference>
<feature type="domain" description="mRNA decay factor PAT1" evidence="13">
    <location>
        <begin position="418"/>
        <end position="568"/>
    </location>
</feature>
<evidence type="ECO:0000256" key="2">
    <source>
        <dbReference type="ARBA" id="ARBA00004322"/>
    </source>
</evidence>
<keyword evidence="6" id="KW-0597">Phosphoprotein</keyword>